<dbReference type="Pfam" id="PF03992">
    <property type="entry name" value="ABM"/>
    <property type="match status" value="1"/>
</dbReference>
<feature type="domain" description="ABM" evidence="1">
    <location>
        <begin position="1"/>
        <end position="77"/>
    </location>
</feature>
<dbReference type="InterPro" id="IPR011008">
    <property type="entry name" value="Dimeric_a/b-barrel"/>
</dbReference>
<evidence type="ECO:0000259" key="1">
    <source>
        <dbReference type="PROSITE" id="PS51725"/>
    </source>
</evidence>
<dbReference type="SUPFAM" id="SSF54909">
    <property type="entry name" value="Dimeric alpha+beta barrel"/>
    <property type="match status" value="1"/>
</dbReference>
<dbReference type="PROSITE" id="PS51725">
    <property type="entry name" value="ABM"/>
    <property type="match status" value="1"/>
</dbReference>
<dbReference type="EMBL" id="VSSQ01021614">
    <property type="protein sequence ID" value="MPM67308.1"/>
    <property type="molecule type" value="Genomic_DNA"/>
</dbReference>
<dbReference type="Gene3D" id="3.30.70.100">
    <property type="match status" value="1"/>
</dbReference>
<name>A0A645BQC3_9ZZZZ</name>
<dbReference type="InterPro" id="IPR050744">
    <property type="entry name" value="AI-2_Isomerase_LsrG"/>
</dbReference>
<sequence length="82" mass="9491">MDAFIALASRLVEATRRHDAGCIRYELLQEIGDPQILTFYEEWEDQEALNRHLDAPHCKEIAPGFAELMEGPRDLAFYKKLI</sequence>
<protein>
    <recommendedName>
        <fullName evidence="1">ABM domain-containing protein</fullName>
    </recommendedName>
</protein>
<dbReference type="PANTHER" id="PTHR33336:SF15">
    <property type="entry name" value="ABM DOMAIN-CONTAINING PROTEIN"/>
    <property type="match status" value="1"/>
</dbReference>
<proteinExistence type="predicted"/>
<dbReference type="InterPro" id="IPR007138">
    <property type="entry name" value="ABM_dom"/>
</dbReference>
<accession>A0A645BQC3</accession>
<reference evidence="2" key="1">
    <citation type="submission" date="2019-08" db="EMBL/GenBank/DDBJ databases">
        <authorList>
            <person name="Kucharzyk K."/>
            <person name="Murdoch R.W."/>
            <person name="Higgins S."/>
            <person name="Loffler F."/>
        </authorList>
    </citation>
    <scope>NUCLEOTIDE SEQUENCE</scope>
</reference>
<dbReference type="PANTHER" id="PTHR33336">
    <property type="entry name" value="QUINOL MONOOXYGENASE YGIN-RELATED"/>
    <property type="match status" value="1"/>
</dbReference>
<dbReference type="AlphaFoldDB" id="A0A645BQC3"/>
<organism evidence="2">
    <name type="scientific">bioreactor metagenome</name>
    <dbReference type="NCBI Taxonomy" id="1076179"/>
    <lineage>
        <taxon>unclassified sequences</taxon>
        <taxon>metagenomes</taxon>
        <taxon>ecological metagenomes</taxon>
    </lineage>
</organism>
<evidence type="ECO:0000313" key="2">
    <source>
        <dbReference type="EMBL" id="MPM67308.1"/>
    </source>
</evidence>
<gene>
    <name evidence="2" type="ORF">SDC9_114230</name>
</gene>
<comment type="caution">
    <text evidence="2">The sequence shown here is derived from an EMBL/GenBank/DDBJ whole genome shotgun (WGS) entry which is preliminary data.</text>
</comment>
<dbReference type="GO" id="GO:0003824">
    <property type="term" value="F:catalytic activity"/>
    <property type="evidence" value="ECO:0007669"/>
    <property type="project" value="TreeGrafter"/>
</dbReference>